<keyword evidence="2" id="KW-1185">Reference proteome</keyword>
<dbReference type="EMBL" id="JBHSWE010000001">
    <property type="protein sequence ID" value="MFC6669915.1"/>
    <property type="molecule type" value="Genomic_DNA"/>
</dbReference>
<evidence type="ECO:0000313" key="1">
    <source>
        <dbReference type="EMBL" id="MFC6669915.1"/>
    </source>
</evidence>
<dbReference type="RefSeq" id="WP_379913486.1">
    <property type="nucleotide sequence ID" value="NZ_JBHSWE010000001.1"/>
</dbReference>
<accession>A0ABW1ZXI2</accession>
<gene>
    <name evidence="1" type="ORF">ACFQDL_07320</name>
</gene>
<comment type="caution">
    <text evidence="1">The sequence shown here is derived from an EMBL/GenBank/DDBJ whole genome shotgun (WGS) entry which is preliminary data.</text>
</comment>
<organism evidence="1 2">
    <name type="scientific">Marinobacterium aestuariivivens</name>
    <dbReference type="NCBI Taxonomy" id="1698799"/>
    <lineage>
        <taxon>Bacteria</taxon>
        <taxon>Pseudomonadati</taxon>
        <taxon>Pseudomonadota</taxon>
        <taxon>Gammaproteobacteria</taxon>
        <taxon>Oceanospirillales</taxon>
        <taxon>Oceanospirillaceae</taxon>
        <taxon>Marinobacterium</taxon>
    </lineage>
</organism>
<proteinExistence type="predicted"/>
<sequence>MFNYFERLTEPFPETPVQQPPGSRLLRLKSLSQFIMWEIAGLFRNIGTVQDGLNTLSRPQAVRDAPEARQLQIRGGGIRFELLALNGRYAQLWRHQRGGFLGTT</sequence>
<name>A0ABW1ZXI2_9GAMM</name>
<dbReference type="Proteomes" id="UP001596422">
    <property type="component" value="Unassembled WGS sequence"/>
</dbReference>
<reference evidence="2" key="1">
    <citation type="journal article" date="2019" name="Int. J. Syst. Evol. Microbiol.">
        <title>The Global Catalogue of Microorganisms (GCM) 10K type strain sequencing project: providing services to taxonomists for standard genome sequencing and annotation.</title>
        <authorList>
            <consortium name="The Broad Institute Genomics Platform"/>
            <consortium name="The Broad Institute Genome Sequencing Center for Infectious Disease"/>
            <person name="Wu L."/>
            <person name="Ma J."/>
        </authorList>
    </citation>
    <scope>NUCLEOTIDE SEQUENCE [LARGE SCALE GENOMIC DNA]</scope>
    <source>
        <strain evidence="2">NBRC 111756</strain>
    </source>
</reference>
<evidence type="ECO:0000313" key="2">
    <source>
        <dbReference type="Proteomes" id="UP001596422"/>
    </source>
</evidence>
<protein>
    <submittedName>
        <fullName evidence="1">Uncharacterized protein</fullName>
    </submittedName>
</protein>